<dbReference type="InterPro" id="IPR001480">
    <property type="entry name" value="Bulb-type_lectin_dom"/>
</dbReference>
<keyword evidence="4" id="KW-0245">EGF-like domain</keyword>
<evidence type="ECO:0000256" key="3">
    <source>
        <dbReference type="ARBA" id="ARBA00022527"/>
    </source>
</evidence>
<dbReference type="InterPro" id="IPR024171">
    <property type="entry name" value="SRK-like_kinase"/>
</dbReference>
<organism evidence="23 24">
    <name type="scientific">Quercus rubra</name>
    <name type="common">Northern red oak</name>
    <name type="synonym">Quercus borealis</name>
    <dbReference type="NCBI Taxonomy" id="3512"/>
    <lineage>
        <taxon>Eukaryota</taxon>
        <taxon>Viridiplantae</taxon>
        <taxon>Streptophyta</taxon>
        <taxon>Embryophyta</taxon>
        <taxon>Tracheophyta</taxon>
        <taxon>Spermatophyta</taxon>
        <taxon>Magnoliopsida</taxon>
        <taxon>eudicotyledons</taxon>
        <taxon>Gunneridae</taxon>
        <taxon>Pentapetalae</taxon>
        <taxon>rosids</taxon>
        <taxon>fabids</taxon>
        <taxon>Fagales</taxon>
        <taxon>Fagaceae</taxon>
        <taxon>Quercus</taxon>
    </lineage>
</organism>
<evidence type="ECO:0000313" key="23">
    <source>
        <dbReference type="EMBL" id="KAK4587992.1"/>
    </source>
</evidence>
<keyword evidence="13" id="KW-1015">Disulfide bond</keyword>
<evidence type="ECO:0000256" key="12">
    <source>
        <dbReference type="ARBA" id="ARBA00023136"/>
    </source>
</evidence>
<dbReference type="SUPFAM" id="SSF51110">
    <property type="entry name" value="alpha-D-mannose-specific plant lectins"/>
    <property type="match status" value="1"/>
</dbReference>
<dbReference type="CDD" id="cd00028">
    <property type="entry name" value="B_lectin"/>
    <property type="match status" value="1"/>
</dbReference>
<evidence type="ECO:0000256" key="18">
    <source>
        <dbReference type="PIRNR" id="PIRNR000641"/>
    </source>
</evidence>
<dbReference type="InterPro" id="IPR000858">
    <property type="entry name" value="S_locus_glycoprot_dom"/>
</dbReference>
<dbReference type="SUPFAM" id="SSF56112">
    <property type="entry name" value="Protein kinase-like (PK-like)"/>
    <property type="match status" value="1"/>
</dbReference>
<dbReference type="GO" id="GO:0048544">
    <property type="term" value="P:recognition of pollen"/>
    <property type="evidence" value="ECO:0007669"/>
    <property type="project" value="InterPro"/>
</dbReference>
<dbReference type="Gene3D" id="1.10.510.10">
    <property type="entry name" value="Transferase(Phosphotransferase) domain 1"/>
    <property type="match status" value="1"/>
</dbReference>
<dbReference type="SMART" id="SM00220">
    <property type="entry name" value="S_TKc"/>
    <property type="match status" value="1"/>
</dbReference>
<evidence type="ECO:0000256" key="19">
    <source>
        <dbReference type="SAM" id="SignalP"/>
    </source>
</evidence>
<keyword evidence="14" id="KW-0675">Receptor</keyword>
<evidence type="ECO:0000256" key="14">
    <source>
        <dbReference type="ARBA" id="ARBA00023170"/>
    </source>
</evidence>
<evidence type="ECO:0000259" key="21">
    <source>
        <dbReference type="PROSITE" id="PS50927"/>
    </source>
</evidence>
<comment type="caution">
    <text evidence="23">The sequence shown here is derived from an EMBL/GenBank/DDBJ whole genome shotgun (WGS) entry which is preliminary data.</text>
</comment>
<dbReference type="GO" id="GO:0004674">
    <property type="term" value="F:protein serine/threonine kinase activity"/>
    <property type="evidence" value="ECO:0007669"/>
    <property type="project" value="UniProtKB-KW"/>
</dbReference>
<feature type="signal peptide" evidence="19">
    <location>
        <begin position="1"/>
        <end position="23"/>
    </location>
</feature>
<dbReference type="CDD" id="cd01098">
    <property type="entry name" value="PAN_AP_plant"/>
    <property type="match status" value="1"/>
</dbReference>
<keyword evidence="7 19" id="KW-0732">Signal</keyword>
<evidence type="ECO:0000256" key="9">
    <source>
        <dbReference type="ARBA" id="ARBA00022777"/>
    </source>
</evidence>
<evidence type="ECO:0000259" key="20">
    <source>
        <dbReference type="PROSITE" id="PS50011"/>
    </source>
</evidence>
<dbReference type="FunFam" id="3.30.200.20:FF:000145">
    <property type="entry name" value="receptor-like serine/threonine-protein kinase SD1-8"/>
    <property type="match status" value="1"/>
</dbReference>
<keyword evidence="6" id="KW-0812">Transmembrane</keyword>
<evidence type="ECO:0000256" key="15">
    <source>
        <dbReference type="ARBA" id="ARBA00023180"/>
    </source>
</evidence>
<feature type="domain" description="Bulb-type lectin" evidence="21">
    <location>
        <begin position="18"/>
        <end position="128"/>
    </location>
</feature>
<comment type="subcellular location">
    <subcellularLocation>
        <location evidence="1">Cell membrane</location>
        <topology evidence="1">Single-pass type I membrane protein</topology>
    </subcellularLocation>
</comment>
<comment type="similarity">
    <text evidence="18">Belongs to the protein kinase superfamily. Ser/Thr protein kinase family.</text>
</comment>
<dbReference type="EC" id="2.7.11.1" evidence="18"/>
<dbReference type="Proteomes" id="UP001324115">
    <property type="component" value="Unassembled WGS sequence"/>
</dbReference>
<evidence type="ECO:0000256" key="17">
    <source>
        <dbReference type="ARBA" id="ARBA00048679"/>
    </source>
</evidence>
<dbReference type="InterPro" id="IPR000719">
    <property type="entry name" value="Prot_kinase_dom"/>
</dbReference>
<dbReference type="Gene3D" id="3.30.200.20">
    <property type="entry name" value="Phosphorylase Kinase, domain 1"/>
    <property type="match status" value="1"/>
</dbReference>
<evidence type="ECO:0000256" key="5">
    <source>
        <dbReference type="ARBA" id="ARBA00022679"/>
    </source>
</evidence>
<dbReference type="EMBL" id="JAXUIC010000005">
    <property type="protein sequence ID" value="KAK4587992.1"/>
    <property type="molecule type" value="Genomic_DNA"/>
</dbReference>
<dbReference type="Pfam" id="PF11883">
    <property type="entry name" value="DUF3403"/>
    <property type="match status" value="1"/>
</dbReference>
<dbReference type="InterPro" id="IPR036426">
    <property type="entry name" value="Bulb-type_lectin_dom_sf"/>
</dbReference>
<keyword evidence="11" id="KW-1133">Transmembrane helix</keyword>
<accession>A0AAN7F7N6</accession>
<dbReference type="GO" id="GO:0005524">
    <property type="term" value="F:ATP binding"/>
    <property type="evidence" value="ECO:0007669"/>
    <property type="project" value="UniProtKB-KW"/>
</dbReference>
<proteinExistence type="inferred from homology"/>
<keyword evidence="10 18" id="KW-0067">ATP-binding</keyword>
<dbReference type="PROSITE" id="PS50948">
    <property type="entry name" value="PAN"/>
    <property type="match status" value="1"/>
</dbReference>
<dbReference type="InterPro" id="IPR021820">
    <property type="entry name" value="S-locus_recpt_kinase_C"/>
</dbReference>
<dbReference type="GO" id="GO:0005886">
    <property type="term" value="C:plasma membrane"/>
    <property type="evidence" value="ECO:0007669"/>
    <property type="project" value="UniProtKB-SubCell"/>
</dbReference>
<comment type="catalytic activity">
    <reaction evidence="16 18">
        <text>L-threonyl-[protein] + ATP = O-phospho-L-threonyl-[protein] + ADP + H(+)</text>
        <dbReference type="Rhea" id="RHEA:46608"/>
        <dbReference type="Rhea" id="RHEA-COMP:11060"/>
        <dbReference type="Rhea" id="RHEA-COMP:11605"/>
        <dbReference type="ChEBI" id="CHEBI:15378"/>
        <dbReference type="ChEBI" id="CHEBI:30013"/>
        <dbReference type="ChEBI" id="CHEBI:30616"/>
        <dbReference type="ChEBI" id="CHEBI:61977"/>
        <dbReference type="ChEBI" id="CHEBI:456216"/>
        <dbReference type="EC" id="2.7.11.1"/>
    </reaction>
</comment>
<dbReference type="InterPro" id="IPR001245">
    <property type="entry name" value="Ser-Thr/Tyr_kinase_cat_dom"/>
</dbReference>
<keyword evidence="9 18" id="KW-0418">Kinase</keyword>
<evidence type="ECO:0000256" key="13">
    <source>
        <dbReference type="ARBA" id="ARBA00023157"/>
    </source>
</evidence>
<dbReference type="PANTHER" id="PTHR27002">
    <property type="entry name" value="RECEPTOR-LIKE SERINE/THREONINE-PROTEIN KINASE SD1-8"/>
    <property type="match status" value="1"/>
</dbReference>
<dbReference type="InterPro" id="IPR011009">
    <property type="entry name" value="Kinase-like_dom_sf"/>
</dbReference>
<evidence type="ECO:0000313" key="24">
    <source>
        <dbReference type="Proteomes" id="UP001324115"/>
    </source>
</evidence>
<evidence type="ECO:0000256" key="8">
    <source>
        <dbReference type="ARBA" id="ARBA00022741"/>
    </source>
</evidence>
<feature type="chain" id="PRO_5043054266" description="Receptor-like serine/threonine-protein kinase" evidence="19">
    <location>
        <begin position="24"/>
        <end position="781"/>
    </location>
</feature>
<feature type="domain" description="Apple" evidence="22">
    <location>
        <begin position="321"/>
        <end position="405"/>
    </location>
</feature>
<evidence type="ECO:0000256" key="4">
    <source>
        <dbReference type="ARBA" id="ARBA00022536"/>
    </source>
</evidence>
<reference evidence="23 24" key="1">
    <citation type="journal article" date="2023" name="G3 (Bethesda)">
        <title>A haplotype-resolved chromosome-scale genome for Quercus rubra L. provides insights into the genetics of adaptive traits for red oak species.</title>
        <authorList>
            <person name="Kapoor B."/>
            <person name="Jenkins J."/>
            <person name="Schmutz J."/>
            <person name="Zhebentyayeva T."/>
            <person name="Kuelheim C."/>
            <person name="Coggeshall M."/>
            <person name="Heim C."/>
            <person name="Lasky J.R."/>
            <person name="Leites L."/>
            <person name="Islam-Faridi N."/>
            <person name="Romero-Severson J."/>
            <person name="DeLeo V.L."/>
            <person name="Lucas S.M."/>
            <person name="Lazic D."/>
            <person name="Gailing O."/>
            <person name="Carlson J."/>
            <person name="Staton M."/>
        </authorList>
    </citation>
    <scope>NUCLEOTIDE SEQUENCE [LARGE SCALE GENOMIC DNA]</scope>
    <source>
        <strain evidence="23">Pseudo-F2</strain>
    </source>
</reference>
<protein>
    <recommendedName>
        <fullName evidence="18">Receptor-like serine/threonine-protein kinase</fullName>
        <ecNumber evidence="18">2.7.11.1</ecNumber>
    </recommendedName>
</protein>
<feature type="domain" description="Protein kinase" evidence="20">
    <location>
        <begin position="463"/>
        <end position="743"/>
    </location>
</feature>
<evidence type="ECO:0000259" key="22">
    <source>
        <dbReference type="PROSITE" id="PS50948"/>
    </source>
</evidence>
<keyword evidence="15" id="KW-0325">Glycoprotein</keyword>
<dbReference type="PROSITE" id="PS00108">
    <property type="entry name" value="PROTEIN_KINASE_ST"/>
    <property type="match status" value="1"/>
</dbReference>
<keyword evidence="24" id="KW-1185">Reference proteome</keyword>
<dbReference type="InterPro" id="IPR008271">
    <property type="entry name" value="Ser/Thr_kinase_AS"/>
</dbReference>
<keyword evidence="8 18" id="KW-0547">Nucleotide-binding</keyword>
<keyword evidence="5 18" id="KW-0808">Transferase</keyword>
<keyword evidence="12" id="KW-0472">Membrane</keyword>
<dbReference type="Pfam" id="PF01453">
    <property type="entry name" value="B_lectin"/>
    <property type="match status" value="1"/>
</dbReference>
<evidence type="ECO:0000256" key="6">
    <source>
        <dbReference type="ARBA" id="ARBA00022692"/>
    </source>
</evidence>
<dbReference type="Gene3D" id="2.90.10.10">
    <property type="entry name" value="Bulb-type lectin domain"/>
    <property type="match status" value="1"/>
</dbReference>
<dbReference type="AlphaFoldDB" id="A0AAN7F7N6"/>
<evidence type="ECO:0000256" key="11">
    <source>
        <dbReference type="ARBA" id="ARBA00022989"/>
    </source>
</evidence>
<dbReference type="CDD" id="cd14066">
    <property type="entry name" value="STKc_IRAK"/>
    <property type="match status" value="1"/>
</dbReference>
<keyword evidence="3 18" id="KW-0723">Serine/threonine-protein kinase</keyword>
<evidence type="ECO:0000256" key="10">
    <source>
        <dbReference type="ARBA" id="ARBA00022840"/>
    </source>
</evidence>
<dbReference type="FunFam" id="1.10.510.10:FF:000060">
    <property type="entry name" value="G-type lectin S-receptor-like serine/threonine-protein kinase"/>
    <property type="match status" value="1"/>
</dbReference>
<dbReference type="SMART" id="SM00108">
    <property type="entry name" value="B_lectin"/>
    <property type="match status" value="1"/>
</dbReference>
<evidence type="ECO:0000256" key="1">
    <source>
        <dbReference type="ARBA" id="ARBA00004251"/>
    </source>
</evidence>
<dbReference type="PROSITE" id="PS50011">
    <property type="entry name" value="PROTEIN_KINASE_DOM"/>
    <property type="match status" value="1"/>
</dbReference>
<evidence type="ECO:0000256" key="7">
    <source>
        <dbReference type="ARBA" id="ARBA00022729"/>
    </source>
</evidence>
<dbReference type="InterPro" id="IPR003609">
    <property type="entry name" value="Pan_app"/>
</dbReference>
<dbReference type="PROSITE" id="PS50927">
    <property type="entry name" value="BULB_LECTIN"/>
    <property type="match status" value="1"/>
</dbReference>
<comment type="catalytic activity">
    <reaction evidence="17 18">
        <text>L-seryl-[protein] + ATP = O-phospho-L-seryl-[protein] + ADP + H(+)</text>
        <dbReference type="Rhea" id="RHEA:17989"/>
        <dbReference type="Rhea" id="RHEA-COMP:9863"/>
        <dbReference type="Rhea" id="RHEA-COMP:11604"/>
        <dbReference type="ChEBI" id="CHEBI:15378"/>
        <dbReference type="ChEBI" id="CHEBI:29999"/>
        <dbReference type="ChEBI" id="CHEBI:30616"/>
        <dbReference type="ChEBI" id="CHEBI:83421"/>
        <dbReference type="ChEBI" id="CHEBI:456216"/>
        <dbReference type="EC" id="2.7.11.1"/>
    </reaction>
</comment>
<dbReference type="Pfam" id="PF07714">
    <property type="entry name" value="PK_Tyr_Ser-Thr"/>
    <property type="match status" value="1"/>
</dbReference>
<dbReference type="PANTHER" id="PTHR27002:SF1082">
    <property type="entry name" value="OS06G0693000 PROTEIN"/>
    <property type="match status" value="1"/>
</dbReference>
<dbReference type="PIRSF" id="PIRSF000641">
    <property type="entry name" value="SRK"/>
    <property type="match status" value="1"/>
</dbReference>
<gene>
    <name evidence="23" type="ORF">RGQ29_019120</name>
</gene>
<dbReference type="SMART" id="SM00473">
    <property type="entry name" value="PAN_AP"/>
    <property type="match status" value="1"/>
</dbReference>
<name>A0AAN7F7N6_QUERU</name>
<evidence type="ECO:0000256" key="16">
    <source>
        <dbReference type="ARBA" id="ARBA00047899"/>
    </source>
</evidence>
<dbReference type="Pfam" id="PF00954">
    <property type="entry name" value="S_locus_glycop"/>
    <property type="match status" value="1"/>
</dbReference>
<keyword evidence="2" id="KW-1003">Cell membrane</keyword>
<sequence>MGFLSKSNLLLVLCCLCLNFGVAVDTIRSSQSIKDTDSDYIISNGSAFKLGFFSPVNSTNRYLGIWYNKISVFTVVWDGNIVVLNGQKEILWSSNVTNSVVNPSAQLLDSGNLVLRDNTTRTTIWEGFQFPTNTMLPKMKISANARTGKKVQLTSWKSPSDPSIGSFSSGFDPLSIGLPQSFIWKERSPYWRSGQWNGRIFIGVPNMYSAFGDGYSIETDEEGTCSLSFSYVTESLIHLVQNSNGNMEQRSWDDKKKEWVVVLKALQSERDFYGKRGAFGSCNSQSWPICSCLGWFEPRNTEEWNRGNWSSGCVRRTPLQCKRVNTTGGEGSKMDGFLKLKMMKVPDFADYSSALEDECRQKCLENCSCIAYAYDTGTACLSWTRSLIDAQKFSSGGVDLYLRVAFSELARKKKEEGILLFNRGEAHQRVPTENVLGENLNQVQVQELLLFNFEKLASATNNFQQSDKLGQGGFGPVYWGKLSDDQEIAVKRLSKTSGQGLQEFMNEVIVISKLQHRNLVRLLGCCVEGKERMLIYEYMPNKSLDTFLFNPHKERLLDWKKRFNIIEGIGRGLLYLHRDSRLRIIHRDLKASNILLDKELNPKISDFGMARIFGSNEDQANTNRVVGTYGYMSPEYAMEGRFSEKSDVFSFGVLLLEIVSGRRNSSFYNDEQSQSLLGLAWKLWNTNNAIALIDAMIYEPCFEIEILRCIQVGLLCVQEFAQDRPTVSNVVSMLKSEIVDPPLPMKPAFIERQIASDTDSSQRCQTECSVNNVTVTMVQGR</sequence>
<dbReference type="Pfam" id="PF08276">
    <property type="entry name" value="PAN_2"/>
    <property type="match status" value="1"/>
</dbReference>
<evidence type="ECO:0000256" key="2">
    <source>
        <dbReference type="ARBA" id="ARBA00022475"/>
    </source>
</evidence>